<dbReference type="Proteomes" id="UP001501095">
    <property type="component" value="Unassembled WGS sequence"/>
</dbReference>
<proteinExistence type="predicted"/>
<reference evidence="1 2" key="1">
    <citation type="journal article" date="2019" name="Int. J. Syst. Evol. Microbiol.">
        <title>The Global Catalogue of Microorganisms (GCM) 10K type strain sequencing project: providing services to taxonomists for standard genome sequencing and annotation.</title>
        <authorList>
            <consortium name="The Broad Institute Genomics Platform"/>
            <consortium name="The Broad Institute Genome Sequencing Center for Infectious Disease"/>
            <person name="Wu L."/>
            <person name="Ma J."/>
        </authorList>
    </citation>
    <scope>NUCLEOTIDE SEQUENCE [LARGE SCALE GENOMIC DNA]</scope>
    <source>
        <strain evidence="1 2">JCM 6924</strain>
    </source>
</reference>
<dbReference type="SUPFAM" id="SSF52833">
    <property type="entry name" value="Thioredoxin-like"/>
    <property type="match status" value="1"/>
</dbReference>
<keyword evidence="2" id="KW-1185">Reference proteome</keyword>
<dbReference type="RefSeq" id="WP_344535332.1">
    <property type="nucleotide sequence ID" value="NZ_BAAATM010000003.1"/>
</dbReference>
<protein>
    <submittedName>
        <fullName evidence="1">Dithiol-disulfide isomerase</fullName>
    </submittedName>
</protein>
<keyword evidence="1" id="KW-0413">Isomerase</keyword>
<sequence length="236" mass="25893">MSAAPEPRPVTVWSDLGCPWATLALHTLRTTARERGQDLLIDHRAFPLELFNHQPTPKFIVEPEIVVISAHRPDLGWRLWAGREYDYPSTMLPAMEAVQAAKDPSVGGLRGSDELDAGLRHAFYVESRCVSIPSEILDVAAHCEHVDEKALARALERGAGRAEIYEQFRVAQGPGVQGSPHLFAPGGYAVHNPGAHVEWATSPDEGGVPRLDRYDPSWAGELLDLLSEEERRPGGA</sequence>
<dbReference type="GO" id="GO:0016853">
    <property type="term" value="F:isomerase activity"/>
    <property type="evidence" value="ECO:0007669"/>
    <property type="project" value="UniProtKB-KW"/>
</dbReference>
<comment type="caution">
    <text evidence="1">The sequence shown here is derived from an EMBL/GenBank/DDBJ whole genome shotgun (WGS) entry which is preliminary data.</text>
</comment>
<organism evidence="1 2">
    <name type="scientific">Streptomyces levis</name>
    <dbReference type="NCBI Taxonomy" id="285566"/>
    <lineage>
        <taxon>Bacteria</taxon>
        <taxon>Bacillati</taxon>
        <taxon>Actinomycetota</taxon>
        <taxon>Actinomycetes</taxon>
        <taxon>Kitasatosporales</taxon>
        <taxon>Streptomycetaceae</taxon>
        <taxon>Streptomyces</taxon>
    </lineage>
</organism>
<dbReference type="Gene3D" id="3.40.30.10">
    <property type="entry name" value="Glutaredoxin"/>
    <property type="match status" value="1"/>
</dbReference>
<evidence type="ECO:0000313" key="1">
    <source>
        <dbReference type="EMBL" id="GAA2523241.1"/>
    </source>
</evidence>
<gene>
    <name evidence="1" type="ORF">GCM10010423_15430</name>
</gene>
<dbReference type="EMBL" id="BAAATM010000003">
    <property type="protein sequence ID" value="GAA2523241.1"/>
    <property type="molecule type" value="Genomic_DNA"/>
</dbReference>
<dbReference type="InterPro" id="IPR036249">
    <property type="entry name" value="Thioredoxin-like_sf"/>
</dbReference>
<accession>A0ABN3NIE5</accession>
<evidence type="ECO:0000313" key="2">
    <source>
        <dbReference type="Proteomes" id="UP001501095"/>
    </source>
</evidence>
<name>A0ABN3NIE5_9ACTN</name>